<protein>
    <submittedName>
        <fullName evidence="1">Uncharacterized protein</fullName>
    </submittedName>
</protein>
<gene>
    <name evidence="1" type="ORF">I543_0037</name>
</gene>
<accession>A0A829PWJ4</accession>
<dbReference type="EMBL" id="JAOF01000001">
    <property type="protein sequence ID" value="EUA44880.1"/>
    <property type="molecule type" value="Genomic_DNA"/>
</dbReference>
<proteinExistence type="predicted"/>
<dbReference type="AlphaFoldDB" id="A0A829PWJ4"/>
<dbReference type="Proteomes" id="UP000020103">
    <property type="component" value="Unassembled WGS sequence"/>
</dbReference>
<comment type="caution">
    <text evidence="1">The sequence shown here is derived from an EMBL/GenBank/DDBJ whole genome shotgun (WGS) entry which is preliminary data.</text>
</comment>
<sequence length="58" mass="6251">MAGWWIFLSGTEFEQHLPALANRVTGNTVCAASWSRRSADTQPGTIISSAPTDEVLCV</sequence>
<evidence type="ECO:0000313" key="2">
    <source>
        <dbReference type="Proteomes" id="UP000020103"/>
    </source>
</evidence>
<name>A0A829PWJ4_9MYCO</name>
<reference evidence="1 2" key="1">
    <citation type="submission" date="2013-12" db="EMBL/GenBank/DDBJ databases">
        <authorList>
            <person name="Madinger N."/>
            <person name="Lenaerts A."/>
            <person name="Ordway D."/>
            <person name="DeGroote M.A."/>
            <person name="Parker T."/>
            <person name="Sizemore C."/>
            <person name="Tallon L.J."/>
            <person name="Sadzewicz L.K."/>
            <person name="Sengamalay N."/>
            <person name="Fraser C.M."/>
            <person name="Hine E."/>
            <person name="Shefchek K.A."/>
            <person name="Das S.P."/>
            <person name="Tettelin H."/>
        </authorList>
    </citation>
    <scope>NUCLEOTIDE SEQUENCE [LARGE SCALE GENOMIC DNA]</scope>
    <source>
        <strain evidence="1 2">21</strain>
    </source>
</reference>
<organism evidence="1 2">
    <name type="scientific">Mycobacteroides abscessus 21</name>
    <dbReference type="NCBI Taxonomy" id="1299324"/>
    <lineage>
        <taxon>Bacteria</taxon>
        <taxon>Bacillati</taxon>
        <taxon>Actinomycetota</taxon>
        <taxon>Actinomycetes</taxon>
        <taxon>Mycobacteriales</taxon>
        <taxon>Mycobacteriaceae</taxon>
        <taxon>Mycobacteroides</taxon>
        <taxon>Mycobacteroides abscessus</taxon>
    </lineage>
</organism>
<evidence type="ECO:0000313" key="1">
    <source>
        <dbReference type="EMBL" id="EUA44880.1"/>
    </source>
</evidence>